<dbReference type="InterPro" id="IPR005123">
    <property type="entry name" value="Oxoglu/Fe-dep_dioxygenase_dom"/>
</dbReference>
<dbReference type="InterPro" id="IPR050231">
    <property type="entry name" value="Iron_ascorbate_oxido_reductase"/>
</dbReference>
<dbReference type="EMBL" id="CM002872">
    <property type="protein sequence ID" value="KFK35765.1"/>
    <property type="molecule type" value="Genomic_DNA"/>
</dbReference>
<accession>A0A087H0W3</accession>
<feature type="domain" description="Fe2OG dioxygenase" evidence="3">
    <location>
        <begin position="163"/>
        <end position="269"/>
    </location>
</feature>
<dbReference type="Pfam" id="PF03171">
    <property type="entry name" value="2OG-FeII_Oxy"/>
    <property type="match status" value="2"/>
</dbReference>
<dbReference type="Pfam" id="PF14226">
    <property type="entry name" value="DIOX_N"/>
    <property type="match status" value="1"/>
</dbReference>
<proteinExistence type="predicted"/>
<reference evidence="5" key="1">
    <citation type="journal article" date="2015" name="Nat. Plants">
        <title>Genome expansion of Arabis alpina linked with retrotransposition and reduced symmetric DNA methylation.</title>
        <authorList>
            <person name="Willing E.M."/>
            <person name="Rawat V."/>
            <person name="Mandakova T."/>
            <person name="Maumus F."/>
            <person name="James G.V."/>
            <person name="Nordstroem K.J."/>
            <person name="Becker C."/>
            <person name="Warthmann N."/>
            <person name="Chica C."/>
            <person name="Szarzynska B."/>
            <person name="Zytnicki M."/>
            <person name="Albani M.C."/>
            <person name="Kiefer C."/>
            <person name="Bergonzi S."/>
            <person name="Castaings L."/>
            <person name="Mateos J.L."/>
            <person name="Berns M.C."/>
            <person name="Bujdoso N."/>
            <person name="Piofczyk T."/>
            <person name="de Lorenzo L."/>
            <person name="Barrero-Sicilia C."/>
            <person name="Mateos I."/>
            <person name="Piednoel M."/>
            <person name="Hagmann J."/>
            <person name="Chen-Min-Tao R."/>
            <person name="Iglesias-Fernandez R."/>
            <person name="Schuster S.C."/>
            <person name="Alonso-Blanco C."/>
            <person name="Roudier F."/>
            <person name="Carbonero P."/>
            <person name="Paz-Ares J."/>
            <person name="Davis S.J."/>
            <person name="Pecinka A."/>
            <person name="Quesneville H."/>
            <person name="Colot V."/>
            <person name="Lysak M.A."/>
            <person name="Weigel D."/>
            <person name="Coupland G."/>
            <person name="Schneeberger K."/>
        </authorList>
    </citation>
    <scope>NUCLEOTIDE SEQUENCE [LARGE SCALE GENOMIC DNA]</scope>
    <source>
        <strain evidence="5">cv. Pajares</strain>
    </source>
</reference>
<evidence type="ECO:0000256" key="1">
    <source>
        <dbReference type="ARBA" id="ARBA00022723"/>
    </source>
</evidence>
<evidence type="ECO:0000259" key="3">
    <source>
        <dbReference type="PROSITE" id="PS51471"/>
    </source>
</evidence>
<dbReference type="InterPro" id="IPR044861">
    <property type="entry name" value="IPNS-like_FE2OG_OXY"/>
</dbReference>
<feature type="domain" description="Fe2OG dioxygenase" evidence="3">
    <location>
        <begin position="368"/>
        <end position="468"/>
    </location>
</feature>
<dbReference type="OrthoDB" id="288590at2759"/>
<dbReference type="OMA" id="RMNQYLA"/>
<keyword evidence="2" id="KW-0408">Iron</keyword>
<keyword evidence="1" id="KW-0479">Metal-binding</keyword>
<gene>
    <name evidence="4" type="ordered locus">AALP_Aa4g033400</name>
</gene>
<keyword evidence="5" id="KW-1185">Reference proteome</keyword>
<sequence length="508" mass="58481">MTNLETYLALQLPVIDFRDLKPGTVKWDSVRSDARKAMEDYGCFEGLFDKVTAEVRKAVFEASEELFRLPLETKQRTVSDVKYRGYVGQNPTNPMYEGVGIDMAENSEKVNEFTQLLWPQGNISFSEAVLLFTKQVSELDFKIRRMVMESFGLEETYIEEHLKSTKCLMRMMKYRGVDDTEKKELGMEAHTDRNVLAIICQNNVKDGIEVKSKDGKHWIKANPSQDSSFLVIGGSILHVLLNGRVRAAVHRVMRMGTKTRYSAGLFSMPNTEDLIYAPEKMVDAEYPRLFKPFDFEAYYKFTSEGSGRRDLSAKVDAFTEKLWPQGNNSFSTTIQSYSKKLSELDITIRRMIMESFGLVKYIDEHLHSTNYLLRVMKYKGPDTEETKLGLNAHTDKNIVTILYQNHVEGLEVQTKDNNWIKVKPSQDSFIVMIGDSLHVCLWFLSTFLHNRVFALRTRTNSMVFNVTGTAKWSIVLSVSPCDDDRNRDEILTRIVLNSESRTYREFAK</sequence>
<evidence type="ECO:0000256" key="2">
    <source>
        <dbReference type="ARBA" id="ARBA00023004"/>
    </source>
</evidence>
<dbReference type="Proteomes" id="UP000029120">
    <property type="component" value="Chromosome 4"/>
</dbReference>
<dbReference type="Gramene" id="KFK35765">
    <property type="protein sequence ID" value="KFK35765"/>
    <property type="gene ID" value="AALP_AA4G033400"/>
</dbReference>
<organism evidence="4 5">
    <name type="scientific">Arabis alpina</name>
    <name type="common">Alpine rock-cress</name>
    <dbReference type="NCBI Taxonomy" id="50452"/>
    <lineage>
        <taxon>Eukaryota</taxon>
        <taxon>Viridiplantae</taxon>
        <taxon>Streptophyta</taxon>
        <taxon>Embryophyta</taxon>
        <taxon>Tracheophyta</taxon>
        <taxon>Spermatophyta</taxon>
        <taxon>Magnoliopsida</taxon>
        <taxon>eudicotyledons</taxon>
        <taxon>Gunneridae</taxon>
        <taxon>Pentapetalae</taxon>
        <taxon>rosids</taxon>
        <taxon>malvids</taxon>
        <taxon>Brassicales</taxon>
        <taxon>Brassicaceae</taxon>
        <taxon>Arabideae</taxon>
        <taxon>Arabis</taxon>
    </lineage>
</organism>
<dbReference type="InterPro" id="IPR026992">
    <property type="entry name" value="DIOX_N"/>
</dbReference>
<dbReference type="AlphaFoldDB" id="A0A087H0W3"/>
<evidence type="ECO:0000313" key="4">
    <source>
        <dbReference type="EMBL" id="KFK35765.1"/>
    </source>
</evidence>
<dbReference type="InterPro" id="IPR027443">
    <property type="entry name" value="IPNS-like_sf"/>
</dbReference>
<dbReference type="eggNOG" id="KOG0143">
    <property type="taxonomic scope" value="Eukaryota"/>
</dbReference>
<dbReference type="GO" id="GO:0046872">
    <property type="term" value="F:metal ion binding"/>
    <property type="evidence" value="ECO:0007669"/>
    <property type="project" value="UniProtKB-KW"/>
</dbReference>
<evidence type="ECO:0000313" key="5">
    <source>
        <dbReference type="Proteomes" id="UP000029120"/>
    </source>
</evidence>
<dbReference type="PROSITE" id="PS51471">
    <property type="entry name" value="FE2OG_OXY"/>
    <property type="match status" value="2"/>
</dbReference>
<dbReference type="PANTHER" id="PTHR47990">
    <property type="entry name" value="2-OXOGLUTARATE (2OG) AND FE(II)-DEPENDENT OXYGENASE SUPERFAMILY PROTEIN-RELATED"/>
    <property type="match status" value="1"/>
</dbReference>
<dbReference type="Gene3D" id="2.60.120.330">
    <property type="entry name" value="B-lactam Antibiotic, Isopenicillin N Synthase, Chain"/>
    <property type="match status" value="2"/>
</dbReference>
<dbReference type="SUPFAM" id="SSF51197">
    <property type="entry name" value="Clavaminate synthase-like"/>
    <property type="match status" value="2"/>
</dbReference>
<name>A0A087H0W3_ARAAL</name>
<protein>
    <recommendedName>
        <fullName evidence="3">Fe2OG dioxygenase domain-containing protein</fullName>
    </recommendedName>
</protein>